<sequence>MIWNPLSLASGPLKICLLLVECLLHLKQGQWTQTRTRTQQSLTMAQIGWMVQLLFQSLGQWRKICSCLRHPAVLICVHQSGSAPTKKAAKTLSPSVPDPSAWDEWKVE</sequence>
<evidence type="ECO:0000313" key="4">
    <source>
        <dbReference type="Proteomes" id="UP001195769"/>
    </source>
</evidence>
<dbReference type="RefSeq" id="XP_041234294.1">
    <property type="nucleotide sequence ID" value="XM_041371063.1"/>
</dbReference>
<keyword evidence="4" id="KW-1185">Reference proteome</keyword>
<name>A0AAD4EQF5_9AGAM</name>
<dbReference type="GeneID" id="64665361"/>
<accession>A0AAD4EQF5</accession>
<gene>
    <name evidence="3" type="ORF">F5891DRAFT_24823</name>
</gene>
<evidence type="ECO:0000313" key="3">
    <source>
        <dbReference type="EMBL" id="KAG1908719.1"/>
    </source>
</evidence>
<dbReference type="AlphaFoldDB" id="A0AAD4EQF5"/>
<keyword evidence="2" id="KW-0732">Signal</keyword>
<proteinExistence type="predicted"/>
<feature type="signal peptide" evidence="2">
    <location>
        <begin position="1"/>
        <end position="29"/>
    </location>
</feature>
<reference evidence="3" key="1">
    <citation type="journal article" date="2020" name="New Phytol.">
        <title>Comparative genomics reveals dynamic genome evolution in host specialist ectomycorrhizal fungi.</title>
        <authorList>
            <person name="Lofgren L.A."/>
            <person name="Nguyen N.H."/>
            <person name="Vilgalys R."/>
            <person name="Ruytinx J."/>
            <person name="Liao H.L."/>
            <person name="Branco S."/>
            <person name="Kuo A."/>
            <person name="LaButti K."/>
            <person name="Lipzen A."/>
            <person name="Andreopoulos W."/>
            <person name="Pangilinan J."/>
            <person name="Riley R."/>
            <person name="Hundley H."/>
            <person name="Na H."/>
            <person name="Barry K."/>
            <person name="Grigoriev I.V."/>
            <person name="Stajich J.E."/>
            <person name="Kennedy P.G."/>
        </authorList>
    </citation>
    <scope>NUCLEOTIDE SEQUENCE</scope>
    <source>
        <strain evidence="3">FC203</strain>
    </source>
</reference>
<feature type="region of interest" description="Disordered" evidence="1">
    <location>
        <begin position="83"/>
        <end position="108"/>
    </location>
</feature>
<dbReference type="Proteomes" id="UP001195769">
    <property type="component" value="Unassembled WGS sequence"/>
</dbReference>
<dbReference type="EMBL" id="JABBWK010000001">
    <property type="protein sequence ID" value="KAG1908719.1"/>
    <property type="molecule type" value="Genomic_DNA"/>
</dbReference>
<organism evidence="3 4">
    <name type="scientific">Suillus fuscotomentosus</name>
    <dbReference type="NCBI Taxonomy" id="1912939"/>
    <lineage>
        <taxon>Eukaryota</taxon>
        <taxon>Fungi</taxon>
        <taxon>Dikarya</taxon>
        <taxon>Basidiomycota</taxon>
        <taxon>Agaricomycotina</taxon>
        <taxon>Agaricomycetes</taxon>
        <taxon>Agaricomycetidae</taxon>
        <taxon>Boletales</taxon>
        <taxon>Suillineae</taxon>
        <taxon>Suillaceae</taxon>
        <taxon>Suillus</taxon>
    </lineage>
</organism>
<feature type="chain" id="PRO_5042085411" description="Secreted protein" evidence="2">
    <location>
        <begin position="30"/>
        <end position="108"/>
    </location>
</feature>
<evidence type="ECO:0000256" key="1">
    <source>
        <dbReference type="SAM" id="MobiDB-lite"/>
    </source>
</evidence>
<comment type="caution">
    <text evidence="3">The sequence shown here is derived from an EMBL/GenBank/DDBJ whole genome shotgun (WGS) entry which is preliminary data.</text>
</comment>
<evidence type="ECO:0000256" key="2">
    <source>
        <dbReference type="SAM" id="SignalP"/>
    </source>
</evidence>
<evidence type="ECO:0008006" key="5">
    <source>
        <dbReference type="Google" id="ProtNLM"/>
    </source>
</evidence>
<protein>
    <recommendedName>
        <fullName evidence="5">Secreted protein</fullName>
    </recommendedName>
</protein>